<evidence type="ECO:0008006" key="9">
    <source>
        <dbReference type="Google" id="ProtNLM"/>
    </source>
</evidence>
<feature type="transmembrane region" description="Helical" evidence="6">
    <location>
        <begin position="452"/>
        <end position="473"/>
    </location>
</feature>
<evidence type="ECO:0000256" key="5">
    <source>
        <dbReference type="ARBA" id="ARBA00023136"/>
    </source>
</evidence>
<keyword evidence="2" id="KW-1003">Cell membrane</keyword>
<evidence type="ECO:0000256" key="4">
    <source>
        <dbReference type="ARBA" id="ARBA00022989"/>
    </source>
</evidence>
<feature type="transmembrane region" description="Helical" evidence="6">
    <location>
        <begin position="392"/>
        <end position="413"/>
    </location>
</feature>
<feature type="transmembrane region" description="Helical" evidence="6">
    <location>
        <begin position="55"/>
        <end position="77"/>
    </location>
</feature>
<feature type="transmembrane region" description="Helical" evidence="6">
    <location>
        <begin position="98"/>
        <end position="117"/>
    </location>
</feature>
<keyword evidence="4 6" id="KW-1133">Transmembrane helix</keyword>
<dbReference type="AlphaFoldDB" id="A0A679HLG1"/>
<feature type="transmembrane region" description="Helical" evidence="6">
    <location>
        <begin position="21"/>
        <end position="43"/>
    </location>
</feature>
<reference evidence="7 8" key="1">
    <citation type="submission" date="2020-02" db="EMBL/GenBank/DDBJ databases">
        <title>Whole-genome sequencing and comparative analysis of the genomes of Bacteroides thetaiotaomicron and Escherichia coli isolated from a healthy resident in Vietnam.</title>
        <authorList>
            <person name="Mohsin M."/>
            <person name="Tanaka K."/>
            <person name="Kawahara R."/>
            <person name="Kondo S."/>
            <person name="Noguchi H."/>
            <person name="Motooka D."/>
            <person name="Nakamura S."/>
            <person name="Khong D.T."/>
            <person name="Nguyen T.N."/>
            <person name="Tran H.T."/>
            <person name="Yamamoto Y."/>
        </authorList>
    </citation>
    <scope>NUCLEOTIDE SEQUENCE [LARGE SCALE GENOMIC DNA]</scope>
    <source>
        <strain evidence="7 8">F9-2</strain>
    </source>
</reference>
<protein>
    <recommendedName>
        <fullName evidence="9">Lipopolysaccharide biosynthesis protein</fullName>
    </recommendedName>
</protein>
<dbReference type="GO" id="GO:0005886">
    <property type="term" value="C:plasma membrane"/>
    <property type="evidence" value="ECO:0007669"/>
    <property type="project" value="UniProtKB-SubCell"/>
</dbReference>
<dbReference type="InterPro" id="IPR050833">
    <property type="entry name" value="Poly_Biosynth_Transport"/>
</dbReference>
<comment type="subcellular location">
    <subcellularLocation>
        <location evidence="1">Cell membrane</location>
        <topology evidence="1">Multi-pass membrane protein</topology>
    </subcellularLocation>
</comment>
<keyword evidence="3 6" id="KW-0812">Transmembrane</keyword>
<feature type="transmembrane region" description="Helical" evidence="6">
    <location>
        <begin position="198"/>
        <end position="217"/>
    </location>
</feature>
<evidence type="ECO:0000313" key="8">
    <source>
        <dbReference type="Proteomes" id="UP000500882"/>
    </source>
</evidence>
<dbReference type="PANTHER" id="PTHR30250">
    <property type="entry name" value="PST FAMILY PREDICTED COLANIC ACID TRANSPORTER"/>
    <property type="match status" value="1"/>
</dbReference>
<feature type="transmembrane region" description="Helical" evidence="6">
    <location>
        <begin position="319"/>
        <end position="340"/>
    </location>
</feature>
<feature type="transmembrane region" description="Helical" evidence="6">
    <location>
        <begin position="171"/>
        <end position="192"/>
    </location>
</feature>
<organism evidence="7 8">
    <name type="scientific">Bacteroides thetaiotaomicron</name>
    <dbReference type="NCBI Taxonomy" id="818"/>
    <lineage>
        <taxon>Bacteria</taxon>
        <taxon>Pseudomonadati</taxon>
        <taxon>Bacteroidota</taxon>
        <taxon>Bacteroidia</taxon>
        <taxon>Bacteroidales</taxon>
        <taxon>Bacteroidaceae</taxon>
        <taxon>Bacteroides</taxon>
    </lineage>
</organism>
<evidence type="ECO:0000256" key="2">
    <source>
        <dbReference type="ARBA" id="ARBA00022475"/>
    </source>
</evidence>
<feature type="transmembrane region" description="Helical" evidence="6">
    <location>
        <begin position="141"/>
        <end position="159"/>
    </location>
</feature>
<feature type="transmembrane region" description="Helical" evidence="6">
    <location>
        <begin position="479"/>
        <end position="501"/>
    </location>
</feature>
<evidence type="ECO:0000256" key="3">
    <source>
        <dbReference type="ARBA" id="ARBA00022692"/>
    </source>
</evidence>
<accession>A0A679HLG1</accession>
<dbReference type="Proteomes" id="UP000500882">
    <property type="component" value="Chromosome"/>
</dbReference>
<evidence type="ECO:0000256" key="1">
    <source>
        <dbReference type="ARBA" id="ARBA00004651"/>
    </source>
</evidence>
<evidence type="ECO:0000256" key="6">
    <source>
        <dbReference type="SAM" id="Phobius"/>
    </source>
</evidence>
<sequence length="522" mass="58883">MSEQTSNMQQSVRSNANTKRIAKNTLVLYVRMFIMLAISLYTSRVILNMLGVDDYGIYNVVGGVVAVLSFLNAAMAGATQRYINIALGKREQEQLNKILSNSIVLHYIIALIILVLAETVGVWFVNTCLIIPIERMNAVNWVYQFSVFSFLVGIIQTPYSASIIAHEKMTAYAWITLFDVFMKLIIVFLLLFVNVDKLILYAVLLFVGANITRLVYVQYCKRHFDECSISRWNIDEKLMKSMFSFSGWTILGNLSYMGHTQGIAILINMFFGVTVNAAQGIANQVNGCVKLFVSNFTIALNPQIVKTYASNEIETMHSLIFRGCKMSILMVALFVIPLILETPTILDMWLKIVPDYTVVFVRLILLVAFFESFSSPLVTAQGATGNIKYYQMLLTFIGLLHLPLTWFLFALGYDAYYSQYIYLFIVIVMQIVRVLWISRSVGFSLLAFSRDVILRCVLAVIVALIIPIILHLLLPNGVFTVLVVCVVSVVCMALCSLFIGFNHSERTTVLNMLIKKLNINSK</sequence>
<dbReference type="EMBL" id="AP022660">
    <property type="protein sequence ID" value="BCA49682.1"/>
    <property type="molecule type" value="Genomic_DNA"/>
</dbReference>
<dbReference type="RefSeq" id="WP_197927148.1">
    <property type="nucleotide sequence ID" value="NZ_AP022660.1"/>
</dbReference>
<gene>
    <name evidence="7" type="ORF">BatF92_16240</name>
</gene>
<feature type="transmembrane region" description="Helical" evidence="6">
    <location>
        <begin position="360"/>
        <end position="380"/>
    </location>
</feature>
<proteinExistence type="predicted"/>
<feature type="transmembrane region" description="Helical" evidence="6">
    <location>
        <begin position="419"/>
        <end position="436"/>
    </location>
</feature>
<dbReference type="PANTHER" id="PTHR30250:SF26">
    <property type="entry name" value="PSMA PROTEIN"/>
    <property type="match status" value="1"/>
</dbReference>
<name>A0A679HLG1_BACT4</name>
<keyword evidence="5 6" id="KW-0472">Membrane</keyword>
<evidence type="ECO:0000313" key="7">
    <source>
        <dbReference type="EMBL" id="BCA49682.1"/>
    </source>
</evidence>